<comment type="caution">
    <text evidence="1">The sequence shown here is derived from an EMBL/GenBank/DDBJ whole genome shotgun (WGS) entry which is preliminary data.</text>
</comment>
<accession>A0AAN8NL23</accession>
<dbReference type="Proteomes" id="UP001307849">
    <property type="component" value="Unassembled WGS sequence"/>
</dbReference>
<organism evidence="1 2">
    <name type="scientific">Arthrobotrys conoides</name>
    <dbReference type="NCBI Taxonomy" id="74498"/>
    <lineage>
        <taxon>Eukaryota</taxon>
        <taxon>Fungi</taxon>
        <taxon>Dikarya</taxon>
        <taxon>Ascomycota</taxon>
        <taxon>Pezizomycotina</taxon>
        <taxon>Orbiliomycetes</taxon>
        <taxon>Orbiliales</taxon>
        <taxon>Orbiliaceae</taxon>
        <taxon>Arthrobotrys</taxon>
    </lineage>
</organism>
<reference evidence="1 2" key="1">
    <citation type="submission" date="2019-10" db="EMBL/GenBank/DDBJ databases">
        <authorList>
            <person name="Palmer J.M."/>
        </authorList>
    </citation>
    <scope>NUCLEOTIDE SEQUENCE [LARGE SCALE GENOMIC DNA]</scope>
    <source>
        <strain evidence="1 2">TWF506</strain>
    </source>
</reference>
<evidence type="ECO:0000313" key="1">
    <source>
        <dbReference type="EMBL" id="KAK6519925.1"/>
    </source>
</evidence>
<evidence type="ECO:0000313" key="2">
    <source>
        <dbReference type="Proteomes" id="UP001307849"/>
    </source>
</evidence>
<keyword evidence="2" id="KW-1185">Reference proteome</keyword>
<sequence>MCIFQDFQSSIQYTKQVSLIDITKLKHRNLSSTITPLVAREFKSSQTIVRDQIKLGSPTHGDARRAKGQGRLGKIRAEIEYKETVETAWPIVKALRLDPENLKLFERAEDYRTKVRKLSAAYRSFQDVIEKAEIEPKDFGKVVVSITDFARFQKTRARSI</sequence>
<dbReference type="EMBL" id="JAVHJM010000001">
    <property type="protein sequence ID" value="KAK6519925.1"/>
    <property type="molecule type" value="Genomic_DNA"/>
</dbReference>
<dbReference type="AlphaFoldDB" id="A0AAN8NL23"/>
<gene>
    <name evidence="1" type="ORF">TWF506_000219</name>
</gene>
<proteinExistence type="predicted"/>
<protein>
    <submittedName>
        <fullName evidence="1">Uncharacterized protein</fullName>
    </submittedName>
</protein>
<name>A0AAN8NL23_9PEZI</name>